<dbReference type="eggNOG" id="COG3842">
    <property type="taxonomic scope" value="Bacteria"/>
</dbReference>
<accession>B2GKY3</accession>
<dbReference type="GO" id="GO:0015098">
    <property type="term" value="F:molybdate ion transmembrane transporter activity"/>
    <property type="evidence" value="ECO:0007669"/>
    <property type="project" value="InterPro"/>
</dbReference>
<dbReference type="KEGG" id="krh:KRH_01730"/>
<dbReference type="GO" id="GO:0005886">
    <property type="term" value="C:plasma membrane"/>
    <property type="evidence" value="ECO:0007669"/>
    <property type="project" value="UniProtKB-SubCell"/>
</dbReference>
<evidence type="ECO:0000256" key="2">
    <source>
        <dbReference type="ARBA" id="ARBA00007069"/>
    </source>
</evidence>
<evidence type="ECO:0000313" key="15">
    <source>
        <dbReference type="EMBL" id="BAG28520.1"/>
    </source>
</evidence>
<dbReference type="InterPro" id="IPR011867">
    <property type="entry name" value="ModB_ABC"/>
</dbReference>
<feature type="transmembrane region" description="Helical" evidence="11">
    <location>
        <begin position="12"/>
        <end position="34"/>
    </location>
</feature>
<feature type="domain" description="ABC transporter" evidence="13">
    <location>
        <begin position="382"/>
        <end position="608"/>
    </location>
</feature>
<evidence type="ECO:0000259" key="13">
    <source>
        <dbReference type="PROSITE" id="PS50893"/>
    </source>
</evidence>
<dbReference type="InterPro" id="IPR003593">
    <property type="entry name" value="AAA+_ATPase"/>
</dbReference>
<proteinExistence type="inferred from homology"/>
<evidence type="ECO:0000256" key="11">
    <source>
        <dbReference type="RuleBase" id="RU363032"/>
    </source>
</evidence>
<dbReference type="STRING" id="378753.KRH_01730"/>
<keyword evidence="3 11" id="KW-0813">Transport</keyword>
<evidence type="ECO:0000259" key="14">
    <source>
        <dbReference type="PROSITE" id="PS50928"/>
    </source>
</evidence>
<dbReference type="SUPFAM" id="SSF161098">
    <property type="entry name" value="MetI-like"/>
    <property type="match status" value="1"/>
</dbReference>
<feature type="transmembrane region" description="Helical" evidence="11">
    <location>
        <begin position="235"/>
        <end position="256"/>
    </location>
</feature>
<evidence type="ECO:0000313" key="16">
    <source>
        <dbReference type="Proteomes" id="UP000008838"/>
    </source>
</evidence>
<dbReference type="Pfam" id="PF00528">
    <property type="entry name" value="BPD_transp_1"/>
    <property type="match status" value="1"/>
</dbReference>
<feature type="transmembrane region" description="Helical" evidence="11">
    <location>
        <begin position="90"/>
        <end position="109"/>
    </location>
</feature>
<protein>
    <submittedName>
        <fullName evidence="15">Putative molybdate ABC transporter permease/ATP-binding protein</fullName>
        <ecNumber evidence="15">3.6.3.29</ecNumber>
    </submittedName>
</protein>
<feature type="transmembrane region" description="Helical" evidence="11">
    <location>
        <begin position="54"/>
        <end position="78"/>
    </location>
</feature>
<keyword evidence="6 11" id="KW-0812">Transmembrane</keyword>
<evidence type="ECO:0000256" key="3">
    <source>
        <dbReference type="ARBA" id="ARBA00022448"/>
    </source>
</evidence>
<dbReference type="Gene3D" id="1.10.3720.10">
    <property type="entry name" value="MetI-like"/>
    <property type="match status" value="1"/>
</dbReference>
<dbReference type="Pfam" id="PF00005">
    <property type="entry name" value="ABC_tran"/>
    <property type="match status" value="1"/>
</dbReference>
<gene>
    <name evidence="15" type="primary">modB</name>
    <name evidence="15" type="synonym">modC</name>
    <name evidence="15" type="ordered locus">KRH_01730</name>
</gene>
<keyword evidence="16" id="KW-1185">Reference proteome</keyword>
<reference evidence="15 16" key="1">
    <citation type="journal article" date="2008" name="J. Bacteriol.">
        <title>Complete genome sequence of the soil actinomycete Kocuria rhizophila.</title>
        <authorList>
            <person name="Takarada H."/>
            <person name="Sekine M."/>
            <person name="Kosugi H."/>
            <person name="Matsuo Y."/>
            <person name="Fujisawa T."/>
            <person name="Omata S."/>
            <person name="Kishi E."/>
            <person name="Shimizu A."/>
            <person name="Tsukatani N."/>
            <person name="Tanikawa S."/>
            <person name="Fujita N."/>
            <person name="Harayama S."/>
        </authorList>
    </citation>
    <scope>NUCLEOTIDE SEQUENCE [LARGE SCALE GENOMIC DNA]</scope>
    <source>
        <strain evidence="16">ATCC 9341 / DSM 348 / NBRC 103217 / DC2201</strain>
    </source>
</reference>
<evidence type="ECO:0000256" key="6">
    <source>
        <dbReference type="ARBA" id="ARBA00022692"/>
    </source>
</evidence>
<dbReference type="EC" id="3.6.3.29" evidence="15"/>
<dbReference type="Proteomes" id="UP000008838">
    <property type="component" value="Chromosome"/>
</dbReference>
<dbReference type="PROSITE" id="PS00211">
    <property type="entry name" value="ABC_TRANSPORTER_1"/>
    <property type="match status" value="1"/>
</dbReference>
<dbReference type="SUPFAM" id="SSF52540">
    <property type="entry name" value="P-loop containing nucleoside triphosphate hydrolases"/>
    <property type="match status" value="1"/>
</dbReference>
<evidence type="ECO:0000256" key="4">
    <source>
        <dbReference type="ARBA" id="ARBA00022475"/>
    </source>
</evidence>
<keyword evidence="4" id="KW-1003">Cell membrane</keyword>
<feature type="region of interest" description="Disordered" evidence="12">
    <location>
        <begin position="319"/>
        <end position="384"/>
    </location>
</feature>
<evidence type="ECO:0000256" key="7">
    <source>
        <dbReference type="ARBA" id="ARBA00022741"/>
    </source>
</evidence>
<dbReference type="CDD" id="cd06261">
    <property type="entry name" value="TM_PBP2"/>
    <property type="match status" value="1"/>
</dbReference>
<dbReference type="InterPro" id="IPR035906">
    <property type="entry name" value="MetI-like_sf"/>
</dbReference>
<dbReference type="InterPro" id="IPR017871">
    <property type="entry name" value="ABC_transporter-like_CS"/>
</dbReference>
<evidence type="ECO:0000256" key="1">
    <source>
        <dbReference type="ARBA" id="ARBA00004651"/>
    </source>
</evidence>
<evidence type="ECO:0000256" key="10">
    <source>
        <dbReference type="ARBA" id="ARBA00023136"/>
    </source>
</evidence>
<dbReference type="GO" id="GO:0005524">
    <property type="term" value="F:ATP binding"/>
    <property type="evidence" value="ECO:0007669"/>
    <property type="project" value="UniProtKB-KW"/>
</dbReference>
<dbReference type="PROSITE" id="PS50928">
    <property type="entry name" value="ABC_TM1"/>
    <property type="match status" value="1"/>
</dbReference>
<evidence type="ECO:0000256" key="5">
    <source>
        <dbReference type="ARBA" id="ARBA00022505"/>
    </source>
</evidence>
<evidence type="ECO:0000256" key="12">
    <source>
        <dbReference type="SAM" id="MobiDB-lite"/>
    </source>
</evidence>
<keyword evidence="9 11" id="KW-1133">Transmembrane helix</keyword>
<feature type="compositionally biased region" description="Low complexity" evidence="12">
    <location>
        <begin position="365"/>
        <end position="378"/>
    </location>
</feature>
<dbReference type="SMART" id="SM00382">
    <property type="entry name" value="AAA"/>
    <property type="match status" value="1"/>
</dbReference>
<dbReference type="InterPro" id="IPR006469">
    <property type="entry name" value="NifC_ABC_porter"/>
</dbReference>
<dbReference type="RefSeq" id="WP_012397247.1">
    <property type="nucleotide sequence ID" value="NC_010617.1"/>
</dbReference>
<dbReference type="AlphaFoldDB" id="B2GKY3"/>
<keyword evidence="15" id="KW-0378">Hydrolase</keyword>
<sequence length="609" mass="63289">MTRGFSATPRWVLLPAAVGALLILLPLVGMLLRIDWAHLGELLTSESSLAALWLSLRTAVVSTVLSVVLGCPLALVLARSTARGLTVFRSLVLLPLVLPPVVGGIALLYTFGRMGFLGRPLGALGVDIAFSTAAVVLAQTFVALPFLVVSLEGALRTTGTRYEQVAAGLGASPTHTLFRVTLPVALPAVLSGAALSFARCLGEFGATLTFAGSLEGVTRTLPLEIYLQRETDPDAAVALSLLLVLVALLVVSLSAPARRRRGAGFRANLTRWVGRGGADGPGGRADPEPRGESAAPGSTEGVLAAPAESVEWRVGAGVGDRSEATCHPDRSRAGVGGVSDASAPRTRAAGGLSPSASLPSTWEDAPSATTPVSPASPAQGSHRPIGLRVDVLHEQRHAAAEFTVEPGATVALLGPNGVGKSTVFGVIAGLVAPDRGAVQVGERCVVRAGTGARPVWVPAHRRGVALMAQEPLLFPHLSVLDNVAFGPRASGAGRAEGRRRARAWLREVGAEEFVQRRPDELSGGQAQRVAIARVLAADPRVILLDEPMSALDVAARPRMREVLKRVLAGRTAVVITHDDADVAELADGVVRMDRVIRGGNGRSHQAETT</sequence>
<dbReference type="InterPro" id="IPR000515">
    <property type="entry name" value="MetI-like"/>
</dbReference>
<keyword evidence="10 11" id="KW-0472">Membrane</keyword>
<comment type="similarity">
    <text evidence="2">Belongs to the binding-protein-dependent transport system permease family. CysTW subfamily.</text>
</comment>
<feature type="compositionally biased region" description="Basic and acidic residues" evidence="12">
    <location>
        <begin position="320"/>
        <end position="332"/>
    </location>
</feature>
<organism evidence="15 16">
    <name type="scientific">Kocuria rhizophila (strain ATCC 9341 / DSM 348 / NBRC 103217 / DC2201)</name>
    <dbReference type="NCBI Taxonomy" id="378753"/>
    <lineage>
        <taxon>Bacteria</taxon>
        <taxon>Bacillati</taxon>
        <taxon>Actinomycetota</taxon>
        <taxon>Actinomycetes</taxon>
        <taxon>Micrococcales</taxon>
        <taxon>Micrococcaceae</taxon>
        <taxon>Kocuria</taxon>
    </lineage>
</organism>
<dbReference type="eggNOG" id="COG4149">
    <property type="taxonomic scope" value="Bacteria"/>
</dbReference>
<dbReference type="NCBIfam" id="TIGR02141">
    <property type="entry name" value="modB_ABC"/>
    <property type="match status" value="1"/>
</dbReference>
<feature type="domain" description="ABC transmembrane type-1" evidence="14">
    <location>
        <begin position="52"/>
        <end position="254"/>
    </location>
</feature>
<dbReference type="PROSITE" id="PS50893">
    <property type="entry name" value="ABC_TRANSPORTER_2"/>
    <property type="match status" value="1"/>
</dbReference>
<dbReference type="PANTHER" id="PTHR30183:SF3">
    <property type="entry name" value="MOLYBDENUM TRANSPORT SYSTEM PERMEASE PROTEIN MODB"/>
    <property type="match status" value="1"/>
</dbReference>
<dbReference type="GO" id="GO:0016887">
    <property type="term" value="F:ATP hydrolysis activity"/>
    <property type="evidence" value="ECO:0007669"/>
    <property type="project" value="InterPro"/>
</dbReference>
<name>B2GKY3_KOCRD</name>
<dbReference type="InterPro" id="IPR003439">
    <property type="entry name" value="ABC_transporter-like_ATP-bd"/>
</dbReference>
<dbReference type="InterPro" id="IPR027417">
    <property type="entry name" value="P-loop_NTPase"/>
</dbReference>
<keyword evidence="8 15" id="KW-0067">ATP-binding</keyword>
<comment type="subcellular location">
    <subcellularLocation>
        <location evidence="1 11">Cell membrane</location>
        <topology evidence="1 11">Multi-pass membrane protein</topology>
    </subcellularLocation>
</comment>
<dbReference type="PANTHER" id="PTHR30183">
    <property type="entry name" value="MOLYBDENUM TRANSPORT SYSTEM PERMEASE PROTEIN MODB"/>
    <property type="match status" value="1"/>
</dbReference>
<dbReference type="OrthoDB" id="9774448at2"/>
<feature type="region of interest" description="Disordered" evidence="12">
    <location>
        <begin position="275"/>
        <end position="306"/>
    </location>
</feature>
<dbReference type="Gene3D" id="3.40.50.300">
    <property type="entry name" value="P-loop containing nucleotide triphosphate hydrolases"/>
    <property type="match status" value="1"/>
</dbReference>
<keyword evidence="7" id="KW-0547">Nucleotide-binding</keyword>
<evidence type="ECO:0000256" key="9">
    <source>
        <dbReference type="ARBA" id="ARBA00022989"/>
    </source>
</evidence>
<evidence type="ECO:0000256" key="8">
    <source>
        <dbReference type="ARBA" id="ARBA00022840"/>
    </source>
</evidence>
<dbReference type="NCBIfam" id="TIGR01581">
    <property type="entry name" value="Mo_ABC_porter"/>
    <property type="match status" value="1"/>
</dbReference>
<dbReference type="EMBL" id="AP009152">
    <property type="protein sequence ID" value="BAG28520.1"/>
    <property type="molecule type" value="Genomic_DNA"/>
</dbReference>
<feature type="transmembrane region" description="Helical" evidence="11">
    <location>
        <begin position="129"/>
        <end position="155"/>
    </location>
</feature>
<keyword evidence="5" id="KW-0500">Molybdenum</keyword>
<dbReference type="HOGENOM" id="CLU_016047_17_0_11"/>